<evidence type="ECO:0000313" key="4">
    <source>
        <dbReference type="Proteomes" id="UP001195769"/>
    </source>
</evidence>
<keyword evidence="1" id="KW-0812">Transmembrane</keyword>
<proteinExistence type="predicted"/>
<dbReference type="Pfam" id="PF20152">
    <property type="entry name" value="DUF6534"/>
    <property type="match status" value="1"/>
</dbReference>
<keyword evidence="1" id="KW-1133">Transmembrane helix</keyword>
<dbReference type="PANTHER" id="PTHR40465:SF1">
    <property type="entry name" value="DUF6534 DOMAIN-CONTAINING PROTEIN"/>
    <property type="match status" value="1"/>
</dbReference>
<organism evidence="3 4">
    <name type="scientific">Suillus fuscotomentosus</name>
    <dbReference type="NCBI Taxonomy" id="1912939"/>
    <lineage>
        <taxon>Eukaryota</taxon>
        <taxon>Fungi</taxon>
        <taxon>Dikarya</taxon>
        <taxon>Basidiomycota</taxon>
        <taxon>Agaricomycotina</taxon>
        <taxon>Agaricomycetes</taxon>
        <taxon>Agaricomycetidae</taxon>
        <taxon>Boletales</taxon>
        <taxon>Suillineae</taxon>
        <taxon>Suillaceae</taxon>
        <taxon>Suillus</taxon>
    </lineage>
</organism>
<keyword evidence="1" id="KW-0472">Membrane</keyword>
<dbReference type="EMBL" id="JABBWK010000046">
    <property type="protein sequence ID" value="KAG1897482.1"/>
    <property type="molecule type" value="Genomic_DNA"/>
</dbReference>
<feature type="transmembrane region" description="Helical" evidence="1">
    <location>
        <begin position="131"/>
        <end position="155"/>
    </location>
</feature>
<keyword evidence="4" id="KW-1185">Reference proteome</keyword>
<evidence type="ECO:0000259" key="2">
    <source>
        <dbReference type="Pfam" id="PF20152"/>
    </source>
</evidence>
<feature type="domain" description="DUF6534" evidence="2">
    <location>
        <begin position="178"/>
        <end position="261"/>
    </location>
</feature>
<evidence type="ECO:0000256" key="1">
    <source>
        <dbReference type="SAM" id="Phobius"/>
    </source>
</evidence>
<feature type="transmembrane region" description="Helical" evidence="1">
    <location>
        <begin position="212"/>
        <end position="237"/>
    </location>
</feature>
<dbReference type="Proteomes" id="UP001195769">
    <property type="component" value="Unassembled WGS sequence"/>
</dbReference>
<accession>A0AAD4E192</accession>
<dbReference type="RefSeq" id="XP_041223058.1">
    <property type="nucleotide sequence ID" value="XM_041362389.1"/>
</dbReference>
<feature type="transmembrane region" description="Helical" evidence="1">
    <location>
        <begin position="243"/>
        <end position="264"/>
    </location>
</feature>
<protein>
    <recommendedName>
        <fullName evidence="2">DUF6534 domain-containing protein</fullName>
    </recommendedName>
</protein>
<feature type="transmembrane region" description="Helical" evidence="1">
    <location>
        <begin position="55"/>
        <end position="81"/>
    </location>
</feature>
<evidence type="ECO:0000313" key="3">
    <source>
        <dbReference type="EMBL" id="KAG1897482.1"/>
    </source>
</evidence>
<dbReference type="AlphaFoldDB" id="A0AAD4E192"/>
<gene>
    <name evidence="3" type="ORF">F5891DRAFT_1048683</name>
</gene>
<dbReference type="GeneID" id="64656687"/>
<sequence length="350" mass="39762">MSSSTHVPPQPIRPDLRGIYAAFFIGSILTASLFGLTSIQAFVYFRTHAGRWTKFYRLIVLFLWILDATQTTLVVHCVYFYLVTKLANPYTLKEVVWSFRLQIVFSILIVCVIHILYGHRIWIVGRDRARVFRIIPGIVIVLGSGVASFLIWVTYDHDISNGMFLTRWTVFTAFGVATFLDVLITSSLWYLLASSRTGFSNTDCLITKLIFYTINSGCLTSICALTSIIICAVIPYSSIFFSLQFLVAKLYVNSYIALLNMGYYTQSSNASRINSFALREPQRDSNYSNPGLDDLSQEKFPTFRRSMLAHPEVEVAPPTRPLRTAMVSSYVTIVPYEELMTRSSHTGLFW</sequence>
<dbReference type="InterPro" id="IPR045339">
    <property type="entry name" value="DUF6534"/>
</dbReference>
<feature type="transmembrane region" description="Helical" evidence="1">
    <location>
        <begin position="101"/>
        <end position="119"/>
    </location>
</feature>
<reference evidence="3" key="1">
    <citation type="journal article" date="2020" name="New Phytol.">
        <title>Comparative genomics reveals dynamic genome evolution in host specialist ectomycorrhizal fungi.</title>
        <authorList>
            <person name="Lofgren L.A."/>
            <person name="Nguyen N.H."/>
            <person name="Vilgalys R."/>
            <person name="Ruytinx J."/>
            <person name="Liao H.L."/>
            <person name="Branco S."/>
            <person name="Kuo A."/>
            <person name="LaButti K."/>
            <person name="Lipzen A."/>
            <person name="Andreopoulos W."/>
            <person name="Pangilinan J."/>
            <person name="Riley R."/>
            <person name="Hundley H."/>
            <person name="Na H."/>
            <person name="Barry K."/>
            <person name="Grigoriev I.V."/>
            <person name="Stajich J.E."/>
            <person name="Kennedy P.G."/>
        </authorList>
    </citation>
    <scope>NUCLEOTIDE SEQUENCE</scope>
    <source>
        <strain evidence="3">FC203</strain>
    </source>
</reference>
<feature type="transmembrane region" description="Helical" evidence="1">
    <location>
        <begin position="167"/>
        <end position="192"/>
    </location>
</feature>
<dbReference type="PANTHER" id="PTHR40465">
    <property type="entry name" value="CHROMOSOME 1, WHOLE GENOME SHOTGUN SEQUENCE"/>
    <property type="match status" value="1"/>
</dbReference>
<feature type="transmembrane region" description="Helical" evidence="1">
    <location>
        <begin position="20"/>
        <end position="43"/>
    </location>
</feature>
<comment type="caution">
    <text evidence="3">The sequence shown here is derived from an EMBL/GenBank/DDBJ whole genome shotgun (WGS) entry which is preliminary data.</text>
</comment>
<name>A0AAD4E192_9AGAM</name>